<dbReference type="EMBL" id="JAZDWU010000007">
    <property type="protein sequence ID" value="KAK9996497.1"/>
    <property type="molecule type" value="Genomic_DNA"/>
</dbReference>
<organism evidence="2 3">
    <name type="scientific">Lithocarpus litseifolius</name>
    <dbReference type="NCBI Taxonomy" id="425828"/>
    <lineage>
        <taxon>Eukaryota</taxon>
        <taxon>Viridiplantae</taxon>
        <taxon>Streptophyta</taxon>
        <taxon>Embryophyta</taxon>
        <taxon>Tracheophyta</taxon>
        <taxon>Spermatophyta</taxon>
        <taxon>Magnoliopsida</taxon>
        <taxon>eudicotyledons</taxon>
        <taxon>Gunneridae</taxon>
        <taxon>Pentapetalae</taxon>
        <taxon>rosids</taxon>
        <taxon>fabids</taxon>
        <taxon>Fagales</taxon>
        <taxon>Fagaceae</taxon>
        <taxon>Lithocarpus</taxon>
    </lineage>
</organism>
<accession>A0AAW2CGK4</accession>
<evidence type="ECO:0000313" key="3">
    <source>
        <dbReference type="Proteomes" id="UP001459277"/>
    </source>
</evidence>
<evidence type="ECO:0000313" key="2">
    <source>
        <dbReference type="EMBL" id="KAK9996497.1"/>
    </source>
</evidence>
<comment type="caution">
    <text evidence="2">The sequence shown here is derived from an EMBL/GenBank/DDBJ whole genome shotgun (WGS) entry which is preliminary data.</text>
</comment>
<keyword evidence="3" id="KW-1185">Reference proteome</keyword>
<sequence>MDSDFIDRLQKISLTEEDGEILEVRSTQREKILEKCSLTLLGCFLTTRPYNLRAAKAMLQTAWKLGSDVRIIDVEGGLLQFKFTLESQLQWV</sequence>
<gene>
    <name evidence="2" type="ORF">SO802_021183</name>
</gene>
<dbReference type="Pfam" id="PF14111">
    <property type="entry name" value="DUF4283"/>
    <property type="match status" value="1"/>
</dbReference>
<evidence type="ECO:0000259" key="1">
    <source>
        <dbReference type="Pfam" id="PF14111"/>
    </source>
</evidence>
<protein>
    <recommendedName>
        <fullName evidence="1">DUF4283 domain-containing protein</fullName>
    </recommendedName>
</protein>
<dbReference type="InterPro" id="IPR025558">
    <property type="entry name" value="DUF4283"/>
</dbReference>
<reference evidence="2 3" key="1">
    <citation type="submission" date="2024-01" db="EMBL/GenBank/DDBJ databases">
        <title>A telomere-to-telomere, gap-free genome of sweet tea (Lithocarpus litseifolius).</title>
        <authorList>
            <person name="Zhou J."/>
        </authorList>
    </citation>
    <scope>NUCLEOTIDE SEQUENCE [LARGE SCALE GENOMIC DNA]</scope>
    <source>
        <strain evidence="2">Zhou-2022a</strain>
        <tissue evidence="2">Leaf</tissue>
    </source>
</reference>
<name>A0AAW2CGK4_9ROSI</name>
<feature type="domain" description="DUF4283" evidence="1">
    <location>
        <begin position="34"/>
        <end position="92"/>
    </location>
</feature>
<dbReference type="AlphaFoldDB" id="A0AAW2CGK4"/>
<dbReference type="Proteomes" id="UP001459277">
    <property type="component" value="Unassembled WGS sequence"/>
</dbReference>
<proteinExistence type="predicted"/>